<dbReference type="SUPFAM" id="SSF82607">
    <property type="entry name" value="YbaB-like"/>
    <property type="match status" value="1"/>
</dbReference>
<keyword evidence="1 2" id="KW-0238">DNA-binding</keyword>
<dbReference type="GO" id="GO:0003677">
    <property type="term" value="F:DNA binding"/>
    <property type="evidence" value="ECO:0007669"/>
    <property type="project" value="UniProtKB-UniRule"/>
</dbReference>
<evidence type="ECO:0000256" key="1">
    <source>
        <dbReference type="ARBA" id="ARBA00023125"/>
    </source>
</evidence>
<evidence type="ECO:0000313" key="5">
    <source>
        <dbReference type="Proteomes" id="UP000199312"/>
    </source>
</evidence>
<comment type="function">
    <text evidence="2">Binds to DNA and alters its conformation. May be involved in regulation of gene expression, nucleoid organization and DNA protection.</text>
</comment>
<comment type="similarity">
    <text evidence="2">Belongs to the YbaB/EbfC family.</text>
</comment>
<protein>
    <recommendedName>
        <fullName evidence="2">Nucleoid-associated protein SAMN04488006_0522</fullName>
    </recommendedName>
</protein>
<keyword evidence="3" id="KW-0175">Coiled coil</keyword>
<proteinExistence type="inferred from homology"/>
<dbReference type="OrthoDB" id="1149219at2"/>
<dbReference type="Gene3D" id="3.30.1310.10">
    <property type="entry name" value="Nucleoid-associated protein YbaB-like domain"/>
    <property type="match status" value="1"/>
</dbReference>
<comment type="subunit">
    <text evidence="2">Homodimer.</text>
</comment>
<dbReference type="HAMAP" id="MF_00274">
    <property type="entry name" value="DNA_YbaB_EbfC"/>
    <property type="match status" value="1"/>
</dbReference>
<keyword evidence="5" id="KW-1185">Reference proteome</keyword>
<comment type="subcellular location">
    <subcellularLocation>
        <location evidence="2">Cytoplasm</location>
        <location evidence="2">Nucleoid</location>
    </subcellularLocation>
</comment>
<dbReference type="STRING" id="593133.SAMN04488006_0522"/>
<dbReference type="PANTHER" id="PTHR33449:SF1">
    <property type="entry name" value="NUCLEOID-ASSOCIATED PROTEIN YBAB"/>
    <property type="match status" value="1"/>
</dbReference>
<gene>
    <name evidence="4" type="ORF">SAMN04488006_0522</name>
</gene>
<reference evidence="5" key="1">
    <citation type="submission" date="2016-10" db="EMBL/GenBank/DDBJ databases">
        <authorList>
            <person name="Varghese N."/>
            <person name="Submissions S."/>
        </authorList>
    </citation>
    <scope>NUCLEOTIDE SEQUENCE [LARGE SCALE GENOMIC DNA]</scope>
    <source>
        <strain evidence="5">DSM 24450</strain>
    </source>
</reference>
<organism evidence="4 5">
    <name type="scientific">Lutibacter maritimus</name>
    <dbReference type="NCBI Taxonomy" id="593133"/>
    <lineage>
        <taxon>Bacteria</taxon>
        <taxon>Pseudomonadati</taxon>
        <taxon>Bacteroidota</taxon>
        <taxon>Flavobacteriia</taxon>
        <taxon>Flavobacteriales</taxon>
        <taxon>Flavobacteriaceae</taxon>
        <taxon>Lutibacter</taxon>
    </lineage>
</organism>
<dbReference type="Proteomes" id="UP000199312">
    <property type="component" value="Unassembled WGS sequence"/>
</dbReference>
<evidence type="ECO:0000256" key="3">
    <source>
        <dbReference type="SAM" id="Coils"/>
    </source>
</evidence>
<evidence type="ECO:0000256" key="2">
    <source>
        <dbReference type="HAMAP-Rule" id="MF_00274"/>
    </source>
</evidence>
<dbReference type="PANTHER" id="PTHR33449">
    <property type="entry name" value="NUCLEOID-ASSOCIATED PROTEIN YBAB"/>
    <property type="match status" value="1"/>
</dbReference>
<sequence>MFGDLSGMMAKLKEAQQKIEATKLRLNTILIDGEAGNGLVKVTVTANRAVKNIAISEELTDKEEIEDLLVIALNKALEKANSISEAELAAAAKDGMPNIPGMDLFK</sequence>
<dbReference type="RefSeq" id="WP_090222273.1">
    <property type="nucleotide sequence ID" value="NZ_FOZP01000001.1"/>
</dbReference>
<accession>A0A1I6NSS2</accession>
<evidence type="ECO:0000313" key="4">
    <source>
        <dbReference type="EMBL" id="SFS31046.1"/>
    </source>
</evidence>
<keyword evidence="2" id="KW-0963">Cytoplasm</keyword>
<dbReference type="GO" id="GO:0043590">
    <property type="term" value="C:bacterial nucleoid"/>
    <property type="evidence" value="ECO:0007669"/>
    <property type="project" value="UniProtKB-UniRule"/>
</dbReference>
<dbReference type="InterPro" id="IPR004401">
    <property type="entry name" value="YbaB/EbfC"/>
</dbReference>
<dbReference type="Pfam" id="PF02575">
    <property type="entry name" value="YbaB_DNA_bd"/>
    <property type="match status" value="1"/>
</dbReference>
<dbReference type="InterPro" id="IPR036894">
    <property type="entry name" value="YbaB-like_sf"/>
</dbReference>
<feature type="coiled-coil region" evidence="3">
    <location>
        <begin position="5"/>
        <end position="32"/>
    </location>
</feature>
<dbReference type="AlphaFoldDB" id="A0A1I6NSS2"/>
<dbReference type="GO" id="GO:0005829">
    <property type="term" value="C:cytosol"/>
    <property type="evidence" value="ECO:0007669"/>
    <property type="project" value="TreeGrafter"/>
</dbReference>
<dbReference type="EMBL" id="FOZP01000001">
    <property type="protein sequence ID" value="SFS31046.1"/>
    <property type="molecule type" value="Genomic_DNA"/>
</dbReference>
<name>A0A1I6NSS2_9FLAO</name>
<dbReference type="NCBIfam" id="TIGR00103">
    <property type="entry name" value="DNA_YbaB_EbfC"/>
    <property type="match status" value="1"/>
</dbReference>
<dbReference type="PIRSF" id="PIRSF004555">
    <property type="entry name" value="UCP004555"/>
    <property type="match status" value="1"/>
</dbReference>